<feature type="region of interest" description="Disordered" evidence="1">
    <location>
        <begin position="87"/>
        <end position="147"/>
    </location>
</feature>
<feature type="region of interest" description="Disordered" evidence="1">
    <location>
        <begin position="166"/>
        <end position="187"/>
    </location>
</feature>
<dbReference type="Proteomes" id="UP000829291">
    <property type="component" value="Chromosome 2"/>
</dbReference>
<evidence type="ECO:0000256" key="1">
    <source>
        <dbReference type="SAM" id="MobiDB-lite"/>
    </source>
</evidence>
<protein>
    <submittedName>
        <fullName evidence="3">Uncharacterized protein LOC124292801</fullName>
    </submittedName>
</protein>
<reference evidence="3" key="1">
    <citation type="submission" date="2025-08" db="UniProtKB">
        <authorList>
            <consortium name="RefSeq"/>
        </authorList>
    </citation>
    <scope>IDENTIFICATION</scope>
    <source>
        <tissue evidence="3">Thorax and Abdomen</tissue>
    </source>
</reference>
<dbReference type="RefSeq" id="XP_046586730.1">
    <property type="nucleotide sequence ID" value="XM_046730774.1"/>
</dbReference>
<dbReference type="GeneID" id="124292801"/>
<keyword evidence="2" id="KW-1185">Reference proteome</keyword>
<sequence length="313" mass="35162">MPAIWSSSERPISVRTVWVDGVRHAILSPDDPLVQSHTSLRTRQRSRPTTSRSVNYRDQDYFPEVNDLRECLVKLRVVVDRNDLPSAPCSGSNLLLPKDEERGATSGTPDPKSPRVSRGVENRKKRSDSVCTVLGDPEGGSRLPEIQDNSLSERVLQWLDLSGRGGDYRKDETRKSSPEVATRRRGSSAVIPKERIIVQNYTLRTNVEEVGERNKGGTPIPVNRDNCRREICASPGPEVPVVRSYFVDRLTNSSGKNIEESMPVEGEARNKQSLWSPPRKPQLHIFMPTLSPSEKILSSIESLYEQRRPGQES</sequence>
<feature type="compositionally biased region" description="Basic and acidic residues" evidence="1">
    <location>
        <begin position="166"/>
        <end position="177"/>
    </location>
</feature>
<evidence type="ECO:0000313" key="3">
    <source>
        <dbReference type="RefSeq" id="XP_046586730.1"/>
    </source>
</evidence>
<organism evidence="2 3">
    <name type="scientific">Neodiprion lecontei</name>
    <name type="common">Redheaded pine sawfly</name>
    <dbReference type="NCBI Taxonomy" id="441921"/>
    <lineage>
        <taxon>Eukaryota</taxon>
        <taxon>Metazoa</taxon>
        <taxon>Ecdysozoa</taxon>
        <taxon>Arthropoda</taxon>
        <taxon>Hexapoda</taxon>
        <taxon>Insecta</taxon>
        <taxon>Pterygota</taxon>
        <taxon>Neoptera</taxon>
        <taxon>Endopterygota</taxon>
        <taxon>Hymenoptera</taxon>
        <taxon>Tenthredinoidea</taxon>
        <taxon>Diprionidae</taxon>
        <taxon>Diprioninae</taxon>
        <taxon>Neodiprion</taxon>
    </lineage>
</organism>
<accession>A0ABM3FFD8</accession>
<name>A0ABM3FFD8_NEOLC</name>
<evidence type="ECO:0000313" key="2">
    <source>
        <dbReference type="Proteomes" id="UP000829291"/>
    </source>
</evidence>
<feature type="region of interest" description="Disordered" evidence="1">
    <location>
        <begin position="256"/>
        <end position="281"/>
    </location>
</feature>
<gene>
    <name evidence="3" type="primary">LOC124292801</name>
</gene>
<proteinExistence type="predicted"/>
<feature type="region of interest" description="Disordered" evidence="1">
    <location>
        <begin position="29"/>
        <end position="55"/>
    </location>
</feature>